<keyword evidence="4" id="KW-1185">Reference proteome</keyword>
<dbReference type="InterPro" id="IPR045417">
    <property type="entry name" value="DUF5898"/>
</dbReference>
<dbReference type="Proteomes" id="UP000241769">
    <property type="component" value="Unassembled WGS sequence"/>
</dbReference>
<reference evidence="3 4" key="1">
    <citation type="journal article" date="2018" name="Genome Biol. Evol.">
        <title>Multiple Roots of Fruiting Body Formation in Amoebozoa.</title>
        <authorList>
            <person name="Hillmann F."/>
            <person name="Forbes G."/>
            <person name="Novohradska S."/>
            <person name="Ferling I."/>
            <person name="Riege K."/>
            <person name="Groth M."/>
            <person name="Westermann M."/>
            <person name="Marz M."/>
            <person name="Spaller T."/>
            <person name="Winckler T."/>
            <person name="Schaap P."/>
            <person name="Glockner G."/>
        </authorList>
    </citation>
    <scope>NUCLEOTIDE SEQUENCE [LARGE SCALE GENOMIC DNA]</scope>
    <source>
        <strain evidence="3 4">Jena</strain>
    </source>
</reference>
<gene>
    <name evidence="3" type="ORF">PROFUN_16346</name>
</gene>
<feature type="domain" description="DUF5898" evidence="2">
    <location>
        <begin position="302"/>
        <end position="412"/>
    </location>
</feature>
<dbReference type="PANTHER" id="PTHR34871:SF1">
    <property type="entry name" value="DUF5898 DOMAIN-CONTAINING PROTEIN"/>
    <property type="match status" value="1"/>
</dbReference>
<name>A0A2P6MQL4_9EUKA</name>
<feature type="region of interest" description="Disordered" evidence="1">
    <location>
        <begin position="517"/>
        <end position="546"/>
    </location>
</feature>
<dbReference type="OrthoDB" id="20660at2759"/>
<dbReference type="Pfam" id="PF19250">
    <property type="entry name" value="DUF5898"/>
    <property type="match status" value="1"/>
</dbReference>
<organism evidence="3 4">
    <name type="scientific">Planoprotostelium fungivorum</name>
    <dbReference type="NCBI Taxonomy" id="1890364"/>
    <lineage>
        <taxon>Eukaryota</taxon>
        <taxon>Amoebozoa</taxon>
        <taxon>Evosea</taxon>
        <taxon>Variosea</taxon>
        <taxon>Cavosteliida</taxon>
        <taxon>Cavosteliaceae</taxon>
        <taxon>Planoprotostelium</taxon>
    </lineage>
</organism>
<accession>A0A2P6MQL4</accession>
<dbReference type="InParanoid" id="A0A2P6MQL4"/>
<sequence>MHLPFASLCLLYSDRPHCLRHIGKTFPKDGKPPLGAGNWSTFGSAIHALKDRRAPTVTQKDFKISEIDAIQVTGLWEDWCNMRSYEYHSEADIAGYIVRVLMSAVRALKMETKLKLAMEVNVYELRPDIYALTVCGFPIGVCEEVNRILSLHLGCTDRLLTTCYNSDSDKIAQEEADCNYNRPEDVLDNHKAIQFIGHDEEEDKEDIFVPDRQEEDVAMYGSDIYTWDSPKLPNLLMTTILKMYKSPYDATLLDPEKRMFLVLNKEHYYWTSSPFRSKKRLSDVTYGAIPQKDTETLILLEDLRYGLEGRVWAACSLGGVGCVIKFIRRTKDGEIVLQEKIQEEADMWWKANEMRARVVQLGGRSAVMMPRVKRYQNWKAAETPALVRELVKDVVTKKRKTHTDAKQNNVGLVSPFQISKSQKTPVLRFIDAGSFKDLADDADLKAEEDRLYNALMQDKENCLNDGQQTGRISLPAVKKMLLDNVQFLAILQIGNSIVLRLDTNHFSATKRGLSPNSPNLSFYSSQQGVNSPPPMDSGTPRHSSLPLSTCAQMSRRIAIVPQFAYISFATFFSGLPTGLQSSKLSVGQQWLSSP</sequence>
<protein>
    <recommendedName>
        <fullName evidence="2">DUF5898 domain-containing protein</fullName>
    </recommendedName>
</protein>
<dbReference type="AlphaFoldDB" id="A0A2P6MQL4"/>
<dbReference type="PANTHER" id="PTHR34871">
    <property type="entry name" value="DUF5898 DOMAIN-CONTAINING PROTEIN"/>
    <property type="match status" value="1"/>
</dbReference>
<dbReference type="EMBL" id="MDYQ01000514">
    <property type="protein sequence ID" value="PRP73993.1"/>
    <property type="molecule type" value="Genomic_DNA"/>
</dbReference>
<comment type="caution">
    <text evidence="3">The sequence shown here is derived from an EMBL/GenBank/DDBJ whole genome shotgun (WGS) entry which is preliminary data.</text>
</comment>
<evidence type="ECO:0000256" key="1">
    <source>
        <dbReference type="SAM" id="MobiDB-lite"/>
    </source>
</evidence>
<evidence type="ECO:0000259" key="2">
    <source>
        <dbReference type="Pfam" id="PF19250"/>
    </source>
</evidence>
<evidence type="ECO:0000313" key="4">
    <source>
        <dbReference type="Proteomes" id="UP000241769"/>
    </source>
</evidence>
<feature type="compositionally biased region" description="Polar residues" evidence="1">
    <location>
        <begin position="517"/>
        <end position="530"/>
    </location>
</feature>
<proteinExistence type="predicted"/>
<evidence type="ECO:0000313" key="3">
    <source>
        <dbReference type="EMBL" id="PRP73993.1"/>
    </source>
</evidence>
<dbReference type="FunCoup" id="A0A2P6MQL4">
    <property type="interactions" value="10"/>
</dbReference>